<dbReference type="SUPFAM" id="SSF51735">
    <property type="entry name" value="NAD(P)-binding Rossmann-fold domains"/>
    <property type="match status" value="1"/>
</dbReference>
<keyword evidence="10 14" id="KW-0486">Methionine biosynthesis</keyword>
<reference evidence="18 19" key="1">
    <citation type="journal article" date="2014" name="BMC Genomics">
        <title>Comparison of environmental and isolate Sulfobacillus genomes reveals diverse carbon, sulfur, nitrogen, and hydrogen metabolisms.</title>
        <authorList>
            <person name="Justice N.B."/>
            <person name="Norman A."/>
            <person name="Brown C.T."/>
            <person name="Singh A."/>
            <person name="Thomas B.C."/>
            <person name="Banfield J.F."/>
        </authorList>
    </citation>
    <scope>NUCLEOTIDE SEQUENCE [LARGE SCALE GENOMIC DNA]</scope>
    <source>
        <strain evidence="18">AMDSBA1</strain>
    </source>
</reference>
<dbReference type="InterPro" id="IPR005106">
    <property type="entry name" value="Asp/hSer_DH_NAD-bd"/>
</dbReference>
<feature type="active site" description="Proton donor" evidence="12">
    <location>
        <position position="229"/>
    </location>
</feature>
<organism evidence="18 19">
    <name type="scientific">Sulfobacillus benefaciens</name>
    <dbReference type="NCBI Taxonomy" id="453960"/>
    <lineage>
        <taxon>Bacteria</taxon>
        <taxon>Bacillati</taxon>
        <taxon>Bacillota</taxon>
        <taxon>Clostridia</taxon>
        <taxon>Eubacteriales</taxon>
        <taxon>Clostridiales Family XVII. Incertae Sedis</taxon>
        <taxon>Sulfobacillus</taxon>
    </lineage>
</organism>
<evidence type="ECO:0000256" key="5">
    <source>
        <dbReference type="ARBA" id="ARBA00013376"/>
    </source>
</evidence>
<sequence>MRHKLALIGFGTVGQGFAEILVQQSEALGNQYGIDFVVVAIADAVKGSLADPEGLNLSLALESVQVKGTLAEYPDTPGLVRGWDSFQTIRQSGADTVIEATFTNIADGQPGLDHCRAALEAGKNVVTSNKGPVALGLADLRELAQDHGTRILYEGSVMSGTPVLRLAAASLAGDEIEMVRGILNGTSNYILTRMEEGLGFEDALSEAQKFGYAEADPTNDIDGYDAQFKLLILAQALFGVELKKKDVFTLGIRHIGADDIARARRDNRRYKLIASLEKTSSGIVARVAPEIIPLTDPLTGVSGAVNALTYRCRLAGDITIVGPGAGRTETGYALLVDCINLCRGQI</sequence>
<evidence type="ECO:0000256" key="6">
    <source>
        <dbReference type="ARBA" id="ARBA00022605"/>
    </source>
</evidence>
<accession>A0A2T2X6U7</accession>
<evidence type="ECO:0000256" key="14">
    <source>
        <dbReference type="RuleBase" id="RU000579"/>
    </source>
</evidence>
<evidence type="ECO:0000256" key="2">
    <source>
        <dbReference type="ARBA" id="ARBA00005062"/>
    </source>
</evidence>
<dbReference type="AlphaFoldDB" id="A0A2T2X6U7"/>
<name>A0A2T2X6U7_9FIRM</name>
<evidence type="ECO:0000256" key="12">
    <source>
        <dbReference type="PIRSR" id="PIRSR036497-1"/>
    </source>
</evidence>
<dbReference type="EMBL" id="PXYT01000012">
    <property type="protein sequence ID" value="PSR30178.1"/>
    <property type="molecule type" value="Genomic_DNA"/>
</dbReference>
<comment type="catalytic activity">
    <reaction evidence="11">
        <text>L-homoserine + NADP(+) = L-aspartate 4-semialdehyde + NADPH + H(+)</text>
        <dbReference type="Rhea" id="RHEA:15761"/>
        <dbReference type="ChEBI" id="CHEBI:15378"/>
        <dbReference type="ChEBI" id="CHEBI:57476"/>
        <dbReference type="ChEBI" id="CHEBI:57783"/>
        <dbReference type="ChEBI" id="CHEBI:58349"/>
        <dbReference type="ChEBI" id="CHEBI:537519"/>
        <dbReference type="EC" id="1.1.1.3"/>
    </reaction>
    <physiologicalReaction direction="right-to-left" evidence="11">
        <dbReference type="Rhea" id="RHEA:15763"/>
    </physiologicalReaction>
</comment>
<dbReference type="PIRSF" id="PIRSF036497">
    <property type="entry name" value="HDH_short"/>
    <property type="match status" value="1"/>
</dbReference>
<dbReference type="SUPFAM" id="SSF55347">
    <property type="entry name" value="Glyceraldehyde-3-phosphate dehydrogenase-like, C-terminal domain"/>
    <property type="match status" value="1"/>
</dbReference>
<comment type="pathway">
    <text evidence="2 14">Amino-acid biosynthesis; L-methionine biosynthesis via de novo pathway; L-homoserine from L-aspartate: step 3/3.</text>
</comment>
<dbReference type="GO" id="GO:0009088">
    <property type="term" value="P:threonine biosynthetic process"/>
    <property type="evidence" value="ECO:0007669"/>
    <property type="project" value="UniProtKB-UniPathway"/>
</dbReference>
<dbReference type="Pfam" id="PF03447">
    <property type="entry name" value="NAD_binding_3"/>
    <property type="match status" value="1"/>
</dbReference>
<evidence type="ECO:0000256" key="13">
    <source>
        <dbReference type="PIRSR" id="PIRSR036497-2"/>
    </source>
</evidence>
<dbReference type="InterPro" id="IPR036291">
    <property type="entry name" value="NAD(P)-bd_dom_sf"/>
</dbReference>
<dbReference type="NCBIfam" id="NF004912">
    <property type="entry name" value="PRK06270.1"/>
    <property type="match status" value="1"/>
</dbReference>
<dbReference type="PANTHER" id="PTHR43331">
    <property type="entry name" value="HOMOSERINE DEHYDROGENASE"/>
    <property type="match status" value="1"/>
</dbReference>
<comment type="similarity">
    <text evidence="3 15">Belongs to the homoserine dehydrogenase family.</text>
</comment>
<dbReference type="Gene3D" id="3.30.360.10">
    <property type="entry name" value="Dihydrodipicolinate Reductase, domain 2"/>
    <property type="match status" value="1"/>
</dbReference>
<keyword evidence="9" id="KW-0915">Sodium</keyword>
<keyword evidence="6 14" id="KW-0028">Amino-acid biosynthesis</keyword>
<dbReference type="InterPro" id="IPR019811">
    <property type="entry name" value="HDH_CS"/>
</dbReference>
<evidence type="ECO:0000256" key="4">
    <source>
        <dbReference type="ARBA" id="ARBA00013213"/>
    </source>
</evidence>
<evidence type="ECO:0000259" key="16">
    <source>
        <dbReference type="Pfam" id="PF00742"/>
    </source>
</evidence>
<dbReference type="Gene3D" id="3.40.50.720">
    <property type="entry name" value="NAD(P)-binding Rossmann-like Domain"/>
    <property type="match status" value="1"/>
</dbReference>
<evidence type="ECO:0000256" key="8">
    <source>
        <dbReference type="ARBA" id="ARBA00023002"/>
    </source>
</evidence>
<dbReference type="GO" id="GO:0050661">
    <property type="term" value="F:NADP binding"/>
    <property type="evidence" value="ECO:0007669"/>
    <property type="project" value="InterPro"/>
</dbReference>
<evidence type="ECO:0000256" key="11">
    <source>
        <dbReference type="ARBA" id="ARBA00048841"/>
    </source>
</evidence>
<dbReference type="Proteomes" id="UP000242699">
    <property type="component" value="Unassembled WGS sequence"/>
</dbReference>
<feature type="binding site" evidence="13">
    <location>
        <position position="130"/>
    </location>
    <ligand>
        <name>NADPH</name>
        <dbReference type="ChEBI" id="CHEBI:57783"/>
    </ligand>
</feature>
<keyword evidence="7 14" id="KW-0791">Threonine biosynthesis</keyword>
<evidence type="ECO:0000256" key="15">
    <source>
        <dbReference type="RuleBase" id="RU004171"/>
    </source>
</evidence>
<gene>
    <name evidence="18" type="ORF">C7B43_06625</name>
</gene>
<evidence type="ECO:0000256" key="9">
    <source>
        <dbReference type="ARBA" id="ARBA00023053"/>
    </source>
</evidence>
<comment type="pathway">
    <text evidence="1 14">Amino-acid biosynthesis; L-threonine biosynthesis; L-threonine from L-aspartate: step 3/5.</text>
</comment>
<dbReference type="PROSITE" id="PS01042">
    <property type="entry name" value="HOMOSER_DHGENASE"/>
    <property type="match status" value="1"/>
</dbReference>
<protein>
    <recommendedName>
        <fullName evidence="5 14">Homoserine dehydrogenase</fullName>
        <ecNumber evidence="4 14">1.1.1.3</ecNumber>
    </recommendedName>
</protein>
<comment type="caution">
    <text evidence="18">The sequence shown here is derived from an EMBL/GenBank/DDBJ whole genome shotgun (WGS) entry which is preliminary data.</text>
</comment>
<evidence type="ECO:0000256" key="7">
    <source>
        <dbReference type="ARBA" id="ARBA00022697"/>
    </source>
</evidence>
<evidence type="ECO:0000256" key="3">
    <source>
        <dbReference type="ARBA" id="ARBA00006753"/>
    </source>
</evidence>
<dbReference type="InterPro" id="IPR022697">
    <property type="entry name" value="HDH_short"/>
</dbReference>
<dbReference type="GO" id="GO:0004412">
    <property type="term" value="F:homoserine dehydrogenase activity"/>
    <property type="evidence" value="ECO:0007669"/>
    <property type="project" value="UniProtKB-EC"/>
</dbReference>
<keyword evidence="8 14" id="KW-0560">Oxidoreductase</keyword>
<evidence type="ECO:0000313" key="18">
    <source>
        <dbReference type="EMBL" id="PSR30178.1"/>
    </source>
</evidence>
<evidence type="ECO:0000259" key="17">
    <source>
        <dbReference type="Pfam" id="PF03447"/>
    </source>
</evidence>
<evidence type="ECO:0000313" key="19">
    <source>
        <dbReference type="Proteomes" id="UP000242699"/>
    </source>
</evidence>
<feature type="binding site" evidence="13">
    <location>
        <position position="214"/>
    </location>
    <ligand>
        <name>L-homoserine</name>
        <dbReference type="ChEBI" id="CHEBI:57476"/>
    </ligand>
</feature>
<feature type="binding site" evidence="13">
    <location>
        <begin position="9"/>
        <end position="14"/>
    </location>
    <ligand>
        <name>NADP(+)</name>
        <dbReference type="ChEBI" id="CHEBI:58349"/>
    </ligand>
</feature>
<feature type="domain" description="Aspartate/homoserine dehydrogenase NAD-binding" evidence="17">
    <location>
        <begin position="9"/>
        <end position="154"/>
    </location>
</feature>
<dbReference type="NCBIfam" id="NF004976">
    <property type="entry name" value="PRK06349.1"/>
    <property type="match status" value="1"/>
</dbReference>
<dbReference type="InterPro" id="IPR001342">
    <property type="entry name" value="HDH_cat"/>
</dbReference>
<keyword evidence="13 14" id="KW-0521">NADP</keyword>
<proteinExistence type="inferred from homology"/>
<dbReference type="GO" id="GO:0009086">
    <property type="term" value="P:methionine biosynthetic process"/>
    <property type="evidence" value="ECO:0007669"/>
    <property type="project" value="UniProtKB-KW"/>
</dbReference>
<feature type="domain" description="Homoserine dehydrogenase catalytic" evidence="16">
    <location>
        <begin position="162"/>
        <end position="339"/>
    </location>
</feature>
<evidence type="ECO:0000256" key="1">
    <source>
        <dbReference type="ARBA" id="ARBA00005056"/>
    </source>
</evidence>
<dbReference type="FunFam" id="3.30.360.10:FF:000005">
    <property type="entry name" value="Homoserine dehydrogenase"/>
    <property type="match status" value="1"/>
</dbReference>
<dbReference type="UniPathway" id="UPA00051">
    <property type="reaction ID" value="UER00465"/>
</dbReference>
<dbReference type="EC" id="1.1.1.3" evidence="4 14"/>
<dbReference type="PANTHER" id="PTHR43331:SF1">
    <property type="entry name" value="HOMOSERINE DEHYDROGENASE"/>
    <property type="match status" value="1"/>
</dbReference>
<dbReference type="UniPathway" id="UPA00050">
    <property type="reaction ID" value="UER00063"/>
</dbReference>
<dbReference type="Pfam" id="PF00742">
    <property type="entry name" value="Homoserine_dh"/>
    <property type="match status" value="1"/>
</dbReference>
<evidence type="ECO:0000256" key="10">
    <source>
        <dbReference type="ARBA" id="ARBA00023167"/>
    </source>
</evidence>